<dbReference type="AlphaFoldDB" id="A0A2I2Z4K5"/>
<name>A0A2I2Z4K5_GORGO</name>
<accession>A0A2I2Z4K5</accession>
<sequence length="36" mass="4078">MDDIFTQCREGNAVAVRLWLDNTENDLNQGIILDAL</sequence>
<dbReference type="Bgee" id="ENSGGOG00000000391">
    <property type="expression patterns" value="Expressed in heart and 6 other cell types or tissues"/>
</dbReference>
<reference evidence="1" key="4">
    <citation type="submission" date="2025-09" db="UniProtKB">
        <authorList>
            <consortium name="Ensembl"/>
        </authorList>
    </citation>
    <scope>IDENTIFICATION</scope>
</reference>
<proteinExistence type="predicted"/>
<dbReference type="GeneTree" id="ENSGT00940000155956"/>
<dbReference type="Proteomes" id="UP000001519">
    <property type="component" value="Chromosome 11"/>
</dbReference>
<dbReference type="EMBL" id="CABD030077336">
    <property type="status" value="NOT_ANNOTATED_CDS"/>
    <property type="molecule type" value="Genomic_DNA"/>
</dbReference>
<reference evidence="1 2" key="2">
    <citation type="journal article" date="2012" name="Nature">
        <title>Insights into hominid evolution from the gorilla genome sequence.</title>
        <authorList>
            <person name="Scally A."/>
            <person name="Dutheil J.Y."/>
            <person name="Hillier L.W."/>
            <person name="Jordan G.E."/>
            <person name="Goodhead I."/>
            <person name="Herrero J."/>
            <person name="Hobolth A."/>
            <person name="Lappalainen T."/>
            <person name="Mailund T."/>
            <person name="Marques-Bonet T."/>
            <person name="McCarthy S."/>
            <person name="Montgomery S.H."/>
            <person name="Schwalie P.C."/>
            <person name="Tang Y.A."/>
            <person name="Ward M.C."/>
            <person name="Xue Y."/>
            <person name="Yngvadottir B."/>
            <person name="Alkan C."/>
            <person name="Andersen L.N."/>
            <person name="Ayub Q."/>
            <person name="Ball E.V."/>
            <person name="Beal K."/>
            <person name="Bradley B.J."/>
            <person name="Chen Y."/>
            <person name="Clee C.M."/>
            <person name="Fitzgerald S."/>
            <person name="Graves T.A."/>
            <person name="Gu Y."/>
            <person name="Heath P."/>
            <person name="Heger A."/>
            <person name="Karakoc E."/>
            <person name="Kolb-Kokocinski A."/>
            <person name="Laird G.K."/>
            <person name="Lunter G."/>
            <person name="Meader S."/>
            <person name="Mort M."/>
            <person name="Mullikin J.C."/>
            <person name="Munch K."/>
            <person name="O'Connor T.D."/>
            <person name="Phillips A.D."/>
            <person name="Prado-Martinez J."/>
            <person name="Rogers A.S."/>
            <person name="Sajjadian S."/>
            <person name="Schmidt D."/>
            <person name="Shaw K."/>
            <person name="Simpson J.T."/>
            <person name="Stenson P.D."/>
            <person name="Turner D.J."/>
            <person name="Vigilant L."/>
            <person name="Vilella A.J."/>
            <person name="Whitener W."/>
            <person name="Zhu B."/>
            <person name="Cooper D.N."/>
            <person name="de Jong P."/>
            <person name="Dermitzakis E.T."/>
            <person name="Eichler E.E."/>
            <person name="Flicek P."/>
            <person name="Goldman N."/>
            <person name="Mundy N.I."/>
            <person name="Ning Z."/>
            <person name="Odom D.T."/>
            <person name="Ponting C.P."/>
            <person name="Quail M.A."/>
            <person name="Ryder O.A."/>
            <person name="Searle S.M."/>
            <person name="Warren W.C."/>
            <person name="Wilson R.K."/>
            <person name="Schierup M.H."/>
            <person name="Rogers J."/>
            <person name="Tyler-Smith C."/>
            <person name="Durbin R."/>
        </authorList>
    </citation>
    <scope>NUCLEOTIDE SEQUENCE [LARGE SCALE GENOMIC DNA]</scope>
</reference>
<evidence type="ECO:0000313" key="2">
    <source>
        <dbReference type="Proteomes" id="UP000001519"/>
    </source>
</evidence>
<protein>
    <submittedName>
        <fullName evidence="1">Integrin linked kinase</fullName>
    </submittedName>
</protein>
<reference evidence="1" key="3">
    <citation type="submission" date="2025-08" db="UniProtKB">
        <authorList>
            <consortium name="Ensembl"/>
        </authorList>
    </citation>
    <scope>IDENTIFICATION</scope>
</reference>
<reference evidence="2" key="1">
    <citation type="submission" date="2011-05" db="EMBL/GenBank/DDBJ databases">
        <title>Insights into the evolution of the great apes provided by the gorilla genome.</title>
        <authorList>
            <person name="Scally A."/>
        </authorList>
    </citation>
    <scope>NUCLEOTIDE SEQUENCE [LARGE SCALE GENOMIC DNA]</scope>
</reference>
<evidence type="ECO:0000313" key="1">
    <source>
        <dbReference type="Ensembl" id="ENSGGOP00000041940.1"/>
    </source>
</evidence>
<gene>
    <name evidence="1" type="primary">ILK</name>
</gene>
<organism evidence="1 2">
    <name type="scientific">Gorilla gorilla gorilla</name>
    <name type="common">Western lowland gorilla</name>
    <dbReference type="NCBI Taxonomy" id="9595"/>
    <lineage>
        <taxon>Eukaryota</taxon>
        <taxon>Metazoa</taxon>
        <taxon>Chordata</taxon>
        <taxon>Craniata</taxon>
        <taxon>Vertebrata</taxon>
        <taxon>Euteleostomi</taxon>
        <taxon>Mammalia</taxon>
        <taxon>Eutheria</taxon>
        <taxon>Euarchontoglires</taxon>
        <taxon>Primates</taxon>
        <taxon>Haplorrhini</taxon>
        <taxon>Catarrhini</taxon>
        <taxon>Hominidae</taxon>
        <taxon>Gorilla</taxon>
    </lineage>
</organism>
<dbReference type="Ensembl" id="ENSGGOT00000063908.1">
    <property type="protein sequence ID" value="ENSGGOP00000041940.1"/>
    <property type="gene ID" value="ENSGGOG00000000391.3"/>
</dbReference>
<keyword evidence="2" id="KW-1185">Reference proteome</keyword>